<dbReference type="SUPFAM" id="SSF53686">
    <property type="entry name" value="Tryptophan synthase beta subunit-like PLP-dependent enzymes"/>
    <property type="match status" value="1"/>
</dbReference>
<name>A0ABW2KMX8_9ACTN</name>
<protein>
    <submittedName>
        <fullName evidence="4">Pyridoxal-phosphate dependent enzyme</fullName>
    </submittedName>
</protein>
<keyword evidence="2" id="KW-0663">Pyridoxal phosphate</keyword>
<dbReference type="InterPro" id="IPR050214">
    <property type="entry name" value="Cys_Synth/Cystath_Beta-Synth"/>
</dbReference>
<feature type="domain" description="Tryptophan synthase beta chain-like PALP" evidence="3">
    <location>
        <begin position="17"/>
        <end position="301"/>
    </location>
</feature>
<evidence type="ECO:0000256" key="1">
    <source>
        <dbReference type="ARBA" id="ARBA00001933"/>
    </source>
</evidence>
<comment type="cofactor">
    <cofactor evidence="1">
        <name>pyridoxal 5'-phosphate</name>
        <dbReference type="ChEBI" id="CHEBI:597326"/>
    </cofactor>
</comment>
<reference evidence="5" key="1">
    <citation type="journal article" date="2019" name="Int. J. Syst. Evol. Microbiol.">
        <title>The Global Catalogue of Microorganisms (GCM) 10K type strain sequencing project: providing services to taxonomists for standard genome sequencing and annotation.</title>
        <authorList>
            <consortium name="The Broad Institute Genomics Platform"/>
            <consortium name="The Broad Institute Genome Sequencing Center for Infectious Disease"/>
            <person name="Wu L."/>
            <person name="Ma J."/>
        </authorList>
    </citation>
    <scope>NUCLEOTIDE SEQUENCE [LARGE SCALE GENOMIC DNA]</scope>
    <source>
        <strain evidence="5">CGMCC 4.7382</strain>
    </source>
</reference>
<dbReference type="InterPro" id="IPR001926">
    <property type="entry name" value="TrpB-like_PALP"/>
</dbReference>
<dbReference type="Proteomes" id="UP001596540">
    <property type="component" value="Unassembled WGS sequence"/>
</dbReference>
<sequence length="336" mass="36179">MSVRLHADWRAERSTSRIGRTPVLPIRLRIDGRWREVLLKLEQFNPGGSIKDRTAYALVEDLELRGRLRPGATVVESTSGNLGVALAYVCRESGYGFVAVVDPLVSEVNVETMRDLGAVVERVQRGDVHGNYLAARRERVREIAADDPACVWTDQYGNPANPRAHREQTGPEILRQTGPGLTAVFVAVSTGGTLAGIADYLRLAAPACRIVAVDVRGSAALGGPKGPRKLVGIGASRRSRFVRPEHYDTAVGVSDAEAIAACQLLRRYTGIGLGGSSGAVLAAAARILRLDQELERAVCVCPDGADRYENTVYNRLWLAKENIDAGPAPFEDAACA</sequence>
<comment type="caution">
    <text evidence="4">The sequence shown here is derived from an EMBL/GenBank/DDBJ whole genome shotgun (WGS) entry which is preliminary data.</text>
</comment>
<dbReference type="CDD" id="cd01561">
    <property type="entry name" value="CBS_like"/>
    <property type="match status" value="1"/>
</dbReference>
<evidence type="ECO:0000313" key="4">
    <source>
        <dbReference type="EMBL" id="MFC7330745.1"/>
    </source>
</evidence>
<keyword evidence="5" id="KW-1185">Reference proteome</keyword>
<dbReference type="PANTHER" id="PTHR10314">
    <property type="entry name" value="CYSTATHIONINE BETA-SYNTHASE"/>
    <property type="match status" value="1"/>
</dbReference>
<dbReference type="Gene3D" id="3.40.50.1100">
    <property type="match status" value="2"/>
</dbReference>
<evidence type="ECO:0000256" key="2">
    <source>
        <dbReference type="ARBA" id="ARBA00022898"/>
    </source>
</evidence>
<evidence type="ECO:0000259" key="3">
    <source>
        <dbReference type="Pfam" id="PF00291"/>
    </source>
</evidence>
<dbReference type="InterPro" id="IPR036052">
    <property type="entry name" value="TrpB-like_PALP_sf"/>
</dbReference>
<organism evidence="4 5">
    <name type="scientific">Marinactinospora rubrisoli</name>
    <dbReference type="NCBI Taxonomy" id="2715399"/>
    <lineage>
        <taxon>Bacteria</taxon>
        <taxon>Bacillati</taxon>
        <taxon>Actinomycetota</taxon>
        <taxon>Actinomycetes</taxon>
        <taxon>Streptosporangiales</taxon>
        <taxon>Nocardiopsidaceae</taxon>
        <taxon>Marinactinospora</taxon>
    </lineage>
</organism>
<dbReference type="EMBL" id="JBHTBH010000013">
    <property type="protein sequence ID" value="MFC7330745.1"/>
    <property type="molecule type" value="Genomic_DNA"/>
</dbReference>
<evidence type="ECO:0000313" key="5">
    <source>
        <dbReference type="Proteomes" id="UP001596540"/>
    </source>
</evidence>
<accession>A0ABW2KMX8</accession>
<dbReference type="Pfam" id="PF00291">
    <property type="entry name" value="PALP"/>
    <property type="match status" value="1"/>
</dbReference>
<dbReference type="RefSeq" id="WP_379873390.1">
    <property type="nucleotide sequence ID" value="NZ_JBHTBH010000013.1"/>
</dbReference>
<dbReference type="PROSITE" id="PS00901">
    <property type="entry name" value="CYS_SYNTHASE"/>
    <property type="match status" value="1"/>
</dbReference>
<proteinExistence type="predicted"/>
<gene>
    <name evidence="4" type="ORF">ACFQRF_23720</name>
</gene>
<dbReference type="InterPro" id="IPR001216">
    <property type="entry name" value="P-phosphate_BS"/>
</dbReference>